<dbReference type="InterPro" id="IPR000742">
    <property type="entry name" value="EGF"/>
</dbReference>
<evidence type="ECO:0000256" key="4">
    <source>
        <dbReference type="ARBA" id="ARBA00023157"/>
    </source>
</evidence>
<keyword evidence="2" id="KW-0732">Signal</keyword>
<reference evidence="7" key="1">
    <citation type="journal article" date="2023" name="Front. Mar. Sci.">
        <title>A new Merluccius polli reference genome to investigate the effects of global change in West African waters.</title>
        <authorList>
            <person name="Mateo J.L."/>
            <person name="Blanco-Fernandez C."/>
            <person name="Garcia-Vazquez E."/>
            <person name="Machado-Schiaffino G."/>
        </authorList>
    </citation>
    <scope>NUCLEOTIDE SEQUENCE</scope>
    <source>
        <strain evidence="7">C29</strain>
        <tissue evidence="7">Fin</tissue>
    </source>
</reference>
<dbReference type="Pfam" id="PF00053">
    <property type="entry name" value="EGF_laminin"/>
    <property type="match status" value="2"/>
</dbReference>
<name>A0AA47NQH9_MERPO</name>
<dbReference type="Proteomes" id="UP001174136">
    <property type="component" value="Unassembled WGS sequence"/>
</dbReference>
<evidence type="ECO:0000256" key="5">
    <source>
        <dbReference type="PROSITE-ProRule" id="PRU00076"/>
    </source>
</evidence>
<keyword evidence="4 5" id="KW-1015">Disulfide bond</keyword>
<dbReference type="Gene3D" id="2.170.300.10">
    <property type="entry name" value="Tie2 ligand-binding domain superfamily"/>
    <property type="match status" value="2"/>
</dbReference>
<comment type="caution">
    <text evidence="5">Lacks conserved residue(s) required for the propagation of feature annotation.</text>
</comment>
<gene>
    <name evidence="7" type="primary">Megf6_1</name>
    <name evidence="7" type="ORF">N1851_030773</name>
</gene>
<dbReference type="PANTHER" id="PTHR24035">
    <property type="entry name" value="MULTIPLE EPIDERMAL GROWTH FACTOR-LIKE DOMAINS PROTEIN"/>
    <property type="match status" value="1"/>
</dbReference>
<feature type="domain" description="EGF-like" evidence="6">
    <location>
        <begin position="54"/>
        <end position="89"/>
    </location>
</feature>
<dbReference type="PANTHER" id="PTHR24035:SF138">
    <property type="entry name" value="MULTIPLE EPIDERMAL GROWTH FACTOR-LIKE DOMAINS PROTEIN 6"/>
    <property type="match status" value="1"/>
</dbReference>
<dbReference type="SMART" id="SM00181">
    <property type="entry name" value="EGF"/>
    <property type="match status" value="4"/>
</dbReference>
<dbReference type="CDD" id="cd00055">
    <property type="entry name" value="EGF_Lam"/>
    <property type="match status" value="1"/>
</dbReference>
<proteinExistence type="predicted"/>
<accession>A0AA47NQH9</accession>
<evidence type="ECO:0000256" key="3">
    <source>
        <dbReference type="ARBA" id="ARBA00022737"/>
    </source>
</evidence>
<keyword evidence="3" id="KW-0677">Repeat</keyword>
<sequence>MSLEECSAGTFGAGCQLRCGCRNNGTCDRVTGACQCGSGYYGHLCEHACPPGLHGPLCQLQCDCMNGASCHPATGQCVCPPGYHGARCHRECEQGTYGQGCSRVCDCEEDAPCDPATGRCLCPSGKTGARCDIGTILPTAFIMRLSTLSSGGTQQVTISCNCKANQYGPDCTETCQCDNGAHCNHRNGRCTCLNSWIGVTCQEGNNRWTATPPREKQQRRHTGGECVIAAPVIENKETRRAIITRRGTRLWVGRPGRLVDCRVGSRGLGTRQGGSRAKRPHGLNFKTRYEEPSYYTLAVRRTTEGTAEPGPVEIIEKVQPI</sequence>
<evidence type="ECO:0000313" key="7">
    <source>
        <dbReference type="EMBL" id="KAK0133700.1"/>
    </source>
</evidence>
<dbReference type="SMART" id="SM00180">
    <property type="entry name" value="EGF_Lam"/>
    <property type="match status" value="3"/>
</dbReference>
<protein>
    <submittedName>
        <fullName evidence="7">Multiple epidermal growth factor-like domains protein 6</fullName>
    </submittedName>
</protein>
<evidence type="ECO:0000259" key="6">
    <source>
        <dbReference type="PROSITE" id="PS50026"/>
    </source>
</evidence>
<keyword evidence="8" id="KW-1185">Reference proteome</keyword>
<keyword evidence="1 5" id="KW-0245">EGF-like domain</keyword>
<dbReference type="PRINTS" id="PR00011">
    <property type="entry name" value="EGFLAMININ"/>
</dbReference>
<dbReference type="InterPro" id="IPR052108">
    <property type="entry name" value="MEGF/SIB"/>
</dbReference>
<feature type="disulfide bond" evidence="5">
    <location>
        <begin position="79"/>
        <end position="88"/>
    </location>
</feature>
<evidence type="ECO:0000256" key="1">
    <source>
        <dbReference type="ARBA" id="ARBA00022536"/>
    </source>
</evidence>
<organism evidence="7 8">
    <name type="scientific">Merluccius polli</name>
    <name type="common">Benguela hake</name>
    <name type="synonym">Merluccius cadenati</name>
    <dbReference type="NCBI Taxonomy" id="89951"/>
    <lineage>
        <taxon>Eukaryota</taxon>
        <taxon>Metazoa</taxon>
        <taxon>Chordata</taxon>
        <taxon>Craniata</taxon>
        <taxon>Vertebrata</taxon>
        <taxon>Euteleostomi</taxon>
        <taxon>Actinopterygii</taxon>
        <taxon>Neopterygii</taxon>
        <taxon>Teleostei</taxon>
        <taxon>Neoteleostei</taxon>
        <taxon>Acanthomorphata</taxon>
        <taxon>Zeiogadaria</taxon>
        <taxon>Gadariae</taxon>
        <taxon>Gadiformes</taxon>
        <taxon>Gadoidei</taxon>
        <taxon>Merlucciidae</taxon>
        <taxon>Merluccius</taxon>
    </lineage>
</organism>
<dbReference type="EMBL" id="JAOPHQ010005934">
    <property type="protein sequence ID" value="KAK0133700.1"/>
    <property type="molecule type" value="Genomic_DNA"/>
</dbReference>
<dbReference type="InterPro" id="IPR002049">
    <property type="entry name" value="LE_dom"/>
</dbReference>
<evidence type="ECO:0000256" key="2">
    <source>
        <dbReference type="ARBA" id="ARBA00022729"/>
    </source>
</evidence>
<evidence type="ECO:0000313" key="8">
    <source>
        <dbReference type="Proteomes" id="UP001174136"/>
    </source>
</evidence>
<dbReference type="PROSITE" id="PS50026">
    <property type="entry name" value="EGF_3"/>
    <property type="match status" value="1"/>
</dbReference>
<dbReference type="PROSITE" id="PS00022">
    <property type="entry name" value="EGF_1"/>
    <property type="match status" value="3"/>
</dbReference>
<dbReference type="FunFam" id="2.170.300.10:FF:000002">
    <property type="entry name" value="Multiple epidermal growth factor-like domains 10"/>
    <property type="match status" value="1"/>
</dbReference>
<dbReference type="AlphaFoldDB" id="A0AA47NQH9"/>
<comment type="caution">
    <text evidence="7">The sequence shown here is derived from an EMBL/GenBank/DDBJ whole genome shotgun (WGS) entry which is preliminary data.</text>
</comment>